<feature type="compositionally biased region" description="Basic and acidic residues" evidence="2">
    <location>
        <begin position="248"/>
        <end position="264"/>
    </location>
</feature>
<feature type="region of interest" description="Disordered" evidence="2">
    <location>
        <begin position="238"/>
        <end position="274"/>
    </location>
</feature>
<dbReference type="NCBIfam" id="TIGR03696">
    <property type="entry name" value="Rhs_assc_core"/>
    <property type="match status" value="1"/>
</dbReference>
<dbReference type="InterPro" id="IPR022385">
    <property type="entry name" value="Rhs_assc_core"/>
</dbReference>
<accession>A0ABT3HNK5</accession>
<evidence type="ECO:0000256" key="2">
    <source>
        <dbReference type="SAM" id="MobiDB-lite"/>
    </source>
</evidence>
<evidence type="ECO:0000256" key="1">
    <source>
        <dbReference type="SAM" id="Coils"/>
    </source>
</evidence>
<dbReference type="Gene3D" id="2.180.10.10">
    <property type="entry name" value="RHS repeat-associated core"/>
    <property type="match status" value="1"/>
</dbReference>
<keyword evidence="1" id="KW-0175">Coiled coil</keyword>
<evidence type="ECO:0000313" key="3">
    <source>
        <dbReference type="EMBL" id="MCW3161375.1"/>
    </source>
</evidence>
<dbReference type="Proteomes" id="UP001163719">
    <property type="component" value="Unassembled WGS sequence"/>
</dbReference>
<name>A0ABT3HNK5_9FLAO</name>
<dbReference type="EMBL" id="JAPDHV010000003">
    <property type="protein sequence ID" value="MCW3161375.1"/>
    <property type="molecule type" value="Genomic_DNA"/>
</dbReference>
<sequence>MGTATFVTNSQSEATQFFLNLPFGETMLEQMDGSYNNPFKFNAKELDEDTGLYYYGARYYNPRLSIWYGVDPLTEKMPSWSPYNYTFDNPVKYVDPDGKAPIEINDDSNENCCWGMFRPLMPLFENSSVKPTVIETITKTGETTESLSKTAEGTRNSSERIKYNNQVERAKDKMDGISRAQEKLKKNAPQGSKQNAIQSINKSKQNLKNALRRIDINNIDEFDVKVLLHPEVKKDNINLQKTVSPNSKTEEEVREKQKKQEQKQHLINQYNLSA</sequence>
<feature type="compositionally biased region" description="Polar residues" evidence="2">
    <location>
        <begin position="238"/>
        <end position="247"/>
    </location>
</feature>
<keyword evidence="4" id="KW-1185">Reference proteome</keyword>
<proteinExistence type="predicted"/>
<feature type="compositionally biased region" description="Polar residues" evidence="2">
    <location>
        <begin position="265"/>
        <end position="274"/>
    </location>
</feature>
<gene>
    <name evidence="3" type="ORF">OH806_08875</name>
</gene>
<organism evidence="3 4">
    <name type="scientific">Chryseobacterium oryctis</name>
    <dbReference type="NCBI Taxonomy" id="2952618"/>
    <lineage>
        <taxon>Bacteria</taxon>
        <taxon>Pseudomonadati</taxon>
        <taxon>Bacteroidota</taxon>
        <taxon>Flavobacteriia</taxon>
        <taxon>Flavobacteriales</taxon>
        <taxon>Weeksellaceae</taxon>
        <taxon>Chryseobacterium group</taxon>
        <taxon>Chryseobacterium</taxon>
    </lineage>
</organism>
<dbReference type="PANTHER" id="PTHR32305:SF15">
    <property type="entry name" value="PROTEIN RHSA-RELATED"/>
    <property type="match status" value="1"/>
</dbReference>
<evidence type="ECO:0000313" key="4">
    <source>
        <dbReference type="Proteomes" id="UP001163719"/>
    </source>
</evidence>
<dbReference type="PANTHER" id="PTHR32305">
    <property type="match status" value="1"/>
</dbReference>
<dbReference type="InterPro" id="IPR050708">
    <property type="entry name" value="T6SS_VgrG/RHS"/>
</dbReference>
<dbReference type="RefSeq" id="WP_264743319.1">
    <property type="nucleotide sequence ID" value="NZ_JAPDHV010000003.1"/>
</dbReference>
<reference evidence="3" key="1">
    <citation type="submission" date="2022-10" db="EMBL/GenBank/DDBJ databases">
        <title>Chryseobacterium babae sp. nov. isolated from the gut of the beetle Oryctes rhinoceros, and Chryseobacterium kimseyorum sp. nov., isolated from a stick insect rearing cage.</title>
        <authorList>
            <person name="Shelomi M."/>
            <person name="Han C.-J."/>
            <person name="Chen W.-M."/>
            <person name="Chen H.-K."/>
            <person name="Liaw S.-J."/>
            <person name="Muhle E."/>
            <person name="Clermont D."/>
        </authorList>
    </citation>
    <scope>NUCLEOTIDE SEQUENCE</scope>
    <source>
        <strain evidence="3">WLa1L2M3</strain>
    </source>
</reference>
<protein>
    <submittedName>
        <fullName evidence="3">RHS repeat-associated core domain-containing protein</fullName>
    </submittedName>
</protein>
<comment type="caution">
    <text evidence="3">The sequence shown here is derived from an EMBL/GenBank/DDBJ whole genome shotgun (WGS) entry which is preliminary data.</text>
</comment>
<feature type="coiled-coil region" evidence="1">
    <location>
        <begin position="167"/>
        <end position="217"/>
    </location>
</feature>